<dbReference type="PANTHER" id="PTHR34985:SF1">
    <property type="entry name" value="SLR0554 PROTEIN"/>
    <property type="match status" value="1"/>
</dbReference>
<protein>
    <recommendedName>
        <fullName evidence="1">Virulence-associated protein E-like domain-containing protein</fullName>
    </recommendedName>
</protein>
<feature type="domain" description="Virulence-associated protein E-like" evidence="1">
    <location>
        <begin position="125"/>
        <end position="336"/>
    </location>
</feature>
<evidence type="ECO:0000313" key="3">
    <source>
        <dbReference type="Proteomes" id="UP000464577"/>
    </source>
</evidence>
<sequence>MITTDLPAKNGKVVPTKKKERVLAESAPASPAIQSKRKIIEEYLSFRFQFRYNVLNGRIEWGYKANAKFEALDDYDLNTIIRQIENEMGIATSPEKIKVILKSDFTPQYNPLHAYFHQLPALSSTGQPAIQALARTVQTENHELFCLSLTKWMVASIANAFNPEGCQNQMCLVLTGDQGAFKTTWLNLLCPPALIRYLFCGKISLDNKDTLILLGEKFIVNLDDQLRSLNKRDAETVKTLITQGNITIRRPYDALSSEMPRIASFVASVNGNDFLTDPTGSRRFLPFEAYTIDIQAALALDIDQAWAEAYQLFREGYIYWFTAEETATLFSNNEAFQIHTPEYELLLEYFEPVENREWASAFLTTSMIQTNLEGYTRQKMRPKQLGEALKKLKFLRFNKKVSGSSPVYVWAVRERSDLERKEKSNQA</sequence>
<evidence type="ECO:0000313" key="2">
    <source>
        <dbReference type="EMBL" id="QHW01528.1"/>
    </source>
</evidence>
<gene>
    <name evidence="2" type="ORF">GJR95_31685</name>
</gene>
<name>A0A6P1WC19_9BACT</name>
<organism evidence="2 3">
    <name type="scientific">Spirosoma endbachense</name>
    <dbReference type="NCBI Taxonomy" id="2666025"/>
    <lineage>
        <taxon>Bacteria</taxon>
        <taxon>Pseudomonadati</taxon>
        <taxon>Bacteroidota</taxon>
        <taxon>Cytophagia</taxon>
        <taxon>Cytophagales</taxon>
        <taxon>Cytophagaceae</taxon>
        <taxon>Spirosoma</taxon>
    </lineage>
</organism>
<dbReference type="Pfam" id="PF05272">
    <property type="entry name" value="VapE-like_dom"/>
    <property type="match status" value="1"/>
</dbReference>
<evidence type="ECO:0000259" key="1">
    <source>
        <dbReference type="Pfam" id="PF05272"/>
    </source>
</evidence>
<dbReference type="PANTHER" id="PTHR34985">
    <property type="entry name" value="SLR0554 PROTEIN"/>
    <property type="match status" value="1"/>
</dbReference>
<dbReference type="KEGG" id="senf:GJR95_31685"/>
<accession>A0A6P1WC19</accession>
<dbReference type="InterPro" id="IPR007936">
    <property type="entry name" value="VapE-like_dom"/>
</dbReference>
<dbReference type="AlphaFoldDB" id="A0A6P1WC19"/>
<dbReference type="EMBL" id="CP045997">
    <property type="protein sequence ID" value="QHW01528.1"/>
    <property type="molecule type" value="Genomic_DNA"/>
</dbReference>
<reference evidence="2 3" key="1">
    <citation type="submission" date="2019-11" db="EMBL/GenBank/DDBJ databases">
        <title>Spirosoma endbachense sp. nov., isolated from a natural salt meadow.</title>
        <authorList>
            <person name="Rojas J."/>
            <person name="Ambika Manirajan B."/>
            <person name="Ratering S."/>
            <person name="Suarez C."/>
            <person name="Geissler-Plaum R."/>
            <person name="Schnell S."/>
        </authorList>
    </citation>
    <scope>NUCLEOTIDE SEQUENCE [LARGE SCALE GENOMIC DNA]</scope>
    <source>
        <strain evidence="2 3">I-24</strain>
    </source>
</reference>
<proteinExistence type="predicted"/>
<keyword evidence="3" id="KW-1185">Reference proteome</keyword>
<dbReference type="Proteomes" id="UP000464577">
    <property type="component" value="Chromosome"/>
</dbReference>